<name>A0AA40KGX2_9HYME</name>
<dbReference type="InterPro" id="IPR015919">
    <property type="entry name" value="Cadherin-like_sf"/>
</dbReference>
<feature type="non-terminal residue" evidence="1">
    <location>
        <position position="1"/>
    </location>
</feature>
<comment type="caution">
    <text evidence="1">The sequence shown here is derived from an EMBL/GenBank/DDBJ whole genome shotgun (WGS) entry which is preliminary data.</text>
</comment>
<reference evidence="1" key="1">
    <citation type="submission" date="2021-10" db="EMBL/GenBank/DDBJ databases">
        <title>Melipona bicolor Genome sequencing and assembly.</title>
        <authorList>
            <person name="Araujo N.S."/>
            <person name="Arias M.C."/>
        </authorList>
    </citation>
    <scope>NUCLEOTIDE SEQUENCE</scope>
    <source>
        <strain evidence="1">USP_2M_L1-L4_2017</strain>
        <tissue evidence="1">Whole body</tissue>
    </source>
</reference>
<dbReference type="GO" id="GO:0016020">
    <property type="term" value="C:membrane"/>
    <property type="evidence" value="ECO:0007669"/>
    <property type="project" value="InterPro"/>
</dbReference>
<dbReference type="AlphaFoldDB" id="A0AA40KGX2"/>
<organism evidence="1 2">
    <name type="scientific">Melipona bicolor</name>
    <dbReference type="NCBI Taxonomy" id="60889"/>
    <lineage>
        <taxon>Eukaryota</taxon>
        <taxon>Metazoa</taxon>
        <taxon>Ecdysozoa</taxon>
        <taxon>Arthropoda</taxon>
        <taxon>Hexapoda</taxon>
        <taxon>Insecta</taxon>
        <taxon>Pterygota</taxon>
        <taxon>Neoptera</taxon>
        <taxon>Endopterygota</taxon>
        <taxon>Hymenoptera</taxon>
        <taxon>Apocrita</taxon>
        <taxon>Aculeata</taxon>
        <taxon>Apoidea</taxon>
        <taxon>Anthophila</taxon>
        <taxon>Apidae</taxon>
        <taxon>Melipona</taxon>
    </lineage>
</organism>
<evidence type="ECO:0000313" key="2">
    <source>
        <dbReference type="Proteomes" id="UP001177670"/>
    </source>
</evidence>
<protein>
    <submittedName>
        <fullName evidence="1">Uncharacterized protein</fullName>
    </submittedName>
</protein>
<accession>A0AA40KGX2</accession>
<dbReference type="GO" id="GO:0005509">
    <property type="term" value="F:calcium ion binding"/>
    <property type="evidence" value="ECO:0007669"/>
    <property type="project" value="InterPro"/>
</dbReference>
<evidence type="ECO:0000313" key="1">
    <source>
        <dbReference type="EMBL" id="KAK1119816.1"/>
    </source>
</evidence>
<gene>
    <name evidence="1" type="ORF">K0M31_012894</name>
</gene>
<dbReference type="Gene3D" id="2.60.40.60">
    <property type="entry name" value="Cadherins"/>
    <property type="match status" value="1"/>
</dbReference>
<dbReference type="CDD" id="cd11304">
    <property type="entry name" value="Cadherin_repeat"/>
    <property type="match status" value="1"/>
</dbReference>
<keyword evidence="2" id="KW-1185">Reference proteome</keyword>
<dbReference type="EMBL" id="JAHYIQ010000034">
    <property type="protein sequence ID" value="KAK1119816.1"/>
    <property type="molecule type" value="Genomic_DNA"/>
</dbReference>
<proteinExistence type="predicted"/>
<dbReference type="Proteomes" id="UP001177670">
    <property type="component" value="Unassembled WGS sequence"/>
</dbReference>
<sequence>MEAVELNFEPFIFERGNIKTKAVLDVESKRGYWLTVYAQDHGVVPLSSSLQ</sequence>
<dbReference type="SUPFAM" id="SSF49313">
    <property type="entry name" value="Cadherin-like"/>
    <property type="match status" value="1"/>
</dbReference>